<dbReference type="InterPro" id="IPR027417">
    <property type="entry name" value="P-loop_NTPase"/>
</dbReference>
<dbReference type="PANTHER" id="PTHR30258">
    <property type="entry name" value="TYPE II SECRETION SYSTEM PROTEIN GSPE-RELATED"/>
    <property type="match status" value="1"/>
</dbReference>
<dbReference type="PROSITE" id="PS00662">
    <property type="entry name" value="T2SP_E"/>
    <property type="match status" value="1"/>
</dbReference>
<dbReference type="FunFam" id="3.40.50.300:FF:000398">
    <property type="entry name" value="Type IV pilus assembly ATPase PilB"/>
    <property type="match status" value="1"/>
</dbReference>
<dbReference type="PANTHER" id="PTHR30258:SF2">
    <property type="entry name" value="COMG OPERON PROTEIN 1"/>
    <property type="match status" value="1"/>
</dbReference>
<dbReference type="FunFam" id="3.30.450.90:FF:000001">
    <property type="entry name" value="Type II secretion system ATPase GspE"/>
    <property type="match status" value="1"/>
</dbReference>
<dbReference type="GO" id="GO:0016887">
    <property type="term" value="F:ATP hydrolysis activity"/>
    <property type="evidence" value="ECO:0007669"/>
    <property type="project" value="TreeGrafter"/>
</dbReference>
<gene>
    <name evidence="5" type="ORF">E3J33_02580</name>
</gene>
<name>A0A523YNK7_UNCAE</name>
<evidence type="ECO:0000313" key="5">
    <source>
        <dbReference type="EMBL" id="TET93105.1"/>
    </source>
</evidence>
<organism evidence="5 6">
    <name type="scientific">Aerophobetes bacterium</name>
    <dbReference type="NCBI Taxonomy" id="2030807"/>
    <lineage>
        <taxon>Bacteria</taxon>
        <taxon>Candidatus Aerophobota</taxon>
    </lineage>
</organism>
<dbReference type="Gene3D" id="3.30.300.160">
    <property type="entry name" value="Type II secretion system, protein E, N-terminal domain"/>
    <property type="match status" value="1"/>
</dbReference>
<dbReference type="SUPFAM" id="SSF160246">
    <property type="entry name" value="EspE N-terminal domain-like"/>
    <property type="match status" value="1"/>
</dbReference>
<dbReference type="EMBL" id="SOIJ01000145">
    <property type="protein sequence ID" value="TET93105.1"/>
    <property type="molecule type" value="Genomic_DNA"/>
</dbReference>
<accession>A0A523YNK7</accession>
<comment type="caution">
    <text evidence="5">The sequence shown here is derived from an EMBL/GenBank/DDBJ whole genome shotgun (WGS) entry which is preliminary data.</text>
</comment>
<reference evidence="5 6" key="1">
    <citation type="submission" date="2019-03" db="EMBL/GenBank/DDBJ databases">
        <title>Metabolic potential of uncultured bacteria and archaea associated with petroleum seepage in deep-sea sediments.</title>
        <authorList>
            <person name="Dong X."/>
            <person name="Hubert C."/>
        </authorList>
    </citation>
    <scope>NUCLEOTIDE SEQUENCE [LARGE SCALE GENOMIC DNA]</scope>
    <source>
        <strain evidence="5">E29_bin28</strain>
    </source>
</reference>
<keyword evidence="2" id="KW-0547">Nucleotide-binding</keyword>
<dbReference type="Pfam" id="PF05157">
    <property type="entry name" value="MshEN"/>
    <property type="match status" value="1"/>
</dbReference>
<feature type="domain" description="Bacterial type II secretion system protein E" evidence="4">
    <location>
        <begin position="389"/>
        <end position="403"/>
    </location>
</feature>
<dbReference type="AlphaFoldDB" id="A0A523YNK7"/>
<dbReference type="CDD" id="cd01129">
    <property type="entry name" value="PulE-GspE-like"/>
    <property type="match status" value="1"/>
</dbReference>
<dbReference type="Gene3D" id="3.30.450.90">
    <property type="match status" value="1"/>
</dbReference>
<comment type="similarity">
    <text evidence="1">Belongs to the GSP E family.</text>
</comment>
<sequence>MVPDNNKWLVRTLVDKRIITPDQLTQVSVRQTKTQENLENILVDFNFVKDEELTALKKKESFYDEKSLLGQIDPEVLKLVPETVARRYVIIPLSKNGKNKNGKKILTLAMTDLNDVVAIDTVRTISGCEIKAVLASEKDIMTAVERYYSGSPDMETVLLDLVKVNGHIVQPETGEDLTQVKLKANDPPVVKFVNLLLLDAGERRASDIHIEPAKEKATVRIRIDGILHNITPPPKTMHSSIISRVKILSNLDIAERRLPQDGRCAVKIGDREIDIRVSTFPTLYGEKLVMRLLDKEKISLGLEELGFSPNQLSKLEKVLKRPYGMILETGPTGCGKTTTLYAGLRHINSPERNIVTIEDPIEYDLAGINQTQVKPEIGLDFARGLRAILRQDPDVILVGEIRDRETAQIAIRAALTGHLVFSTLHTNDAVGAIAQLQYFGIEPYLIGSAVDLVIAQRLIRQVCPNCREYYTLSGKALHRLGLGDGKKGKLKLARSRGCRQCSYTGYFGRIGLFQFFEINSRVKRLIFEGADMHALRAEATRQGMRTLRESAIEKLRQGVTTVEDVLSVTLEE</sequence>
<evidence type="ECO:0000256" key="2">
    <source>
        <dbReference type="ARBA" id="ARBA00022741"/>
    </source>
</evidence>
<evidence type="ECO:0000256" key="1">
    <source>
        <dbReference type="ARBA" id="ARBA00006611"/>
    </source>
</evidence>
<evidence type="ECO:0000259" key="4">
    <source>
        <dbReference type="PROSITE" id="PS00662"/>
    </source>
</evidence>
<evidence type="ECO:0000313" key="6">
    <source>
        <dbReference type="Proteomes" id="UP000316925"/>
    </source>
</evidence>
<protein>
    <submittedName>
        <fullName evidence="5">Type II secretion system protein GspE</fullName>
    </submittedName>
</protein>
<dbReference type="GO" id="GO:0005524">
    <property type="term" value="F:ATP binding"/>
    <property type="evidence" value="ECO:0007669"/>
    <property type="project" value="UniProtKB-KW"/>
</dbReference>
<evidence type="ECO:0000256" key="3">
    <source>
        <dbReference type="ARBA" id="ARBA00022840"/>
    </source>
</evidence>
<keyword evidence="3" id="KW-0067">ATP-binding</keyword>
<dbReference type="Gene3D" id="3.40.50.300">
    <property type="entry name" value="P-loop containing nucleotide triphosphate hydrolases"/>
    <property type="match status" value="1"/>
</dbReference>
<dbReference type="GO" id="GO:0005886">
    <property type="term" value="C:plasma membrane"/>
    <property type="evidence" value="ECO:0007669"/>
    <property type="project" value="TreeGrafter"/>
</dbReference>
<dbReference type="SUPFAM" id="SSF52540">
    <property type="entry name" value="P-loop containing nucleoside triphosphate hydrolases"/>
    <property type="match status" value="1"/>
</dbReference>
<dbReference type="InterPro" id="IPR007831">
    <property type="entry name" value="T2SS_GspE_N"/>
</dbReference>
<dbReference type="InterPro" id="IPR037257">
    <property type="entry name" value="T2SS_E_N_sf"/>
</dbReference>
<dbReference type="InterPro" id="IPR001482">
    <property type="entry name" value="T2SS/T4SS_dom"/>
</dbReference>
<proteinExistence type="inferred from homology"/>
<dbReference type="Proteomes" id="UP000316925">
    <property type="component" value="Unassembled WGS sequence"/>
</dbReference>
<dbReference type="Pfam" id="PF00437">
    <property type="entry name" value="T2SSE"/>
    <property type="match status" value="1"/>
</dbReference>